<keyword evidence="2" id="KW-1185">Reference proteome</keyword>
<sequence length="382" mass="42725">MNAAPDAAGRYFDAIASALEGLGVYFGDRSASPFQLHGLVAEVVSPYIGRLERSFECWQNRLGFMEKFRIQRAESGYPVFQSVLELENDRRQAEKRLAGISGPDELRAEMVDFILRHREFPADLQRSMAERLYLEQLKAGNVFSPFILPETVRVSVNPKTKRPYYLVHWGAFDGNSSLPMVYMAAVEDSSPGMVKALVSDDGRLNDDVEIGLPVGGLLNPELAHQFDDFAEKNSAYSLSPATIAGNLDKDFDHLHPKQLRRVVLGPFYTAGITENNSTVSDVLGKVRRQENAWLLTWTVQEVYSKTERPARKGLWSSQPAREEFFIDTDDLDAARMGVSAYEQHALVPHEAYQALYAAGEAQKIFEGYDVHVISGGRVITDV</sequence>
<gene>
    <name evidence="1" type="ORF">SAMN05216452_1160</name>
</gene>
<accession>A0A1H4J9S1</accession>
<evidence type="ECO:0000313" key="1">
    <source>
        <dbReference type="EMBL" id="SEB43060.1"/>
    </source>
</evidence>
<organism evidence="1 2">
    <name type="scientific">Nitratireductor aquibiodomus</name>
    <dbReference type="NCBI Taxonomy" id="204799"/>
    <lineage>
        <taxon>Bacteria</taxon>
        <taxon>Pseudomonadati</taxon>
        <taxon>Pseudomonadota</taxon>
        <taxon>Alphaproteobacteria</taxon>
        <taxon>Hyphomicrobiales</taxon>
        <taxon>Phyllobacteriaceae</taxon>
        <taxon>Nitratireductor</taxon>
    </lineage>
</organism>
<dbReference type="AlphaFoldDB" id="A0A1H4J9S1"/>
<protein>
    <submittedName>
        <fullName evidence="1">Uncharacterized protein</fullName>
    </submittedName>
</protein>
<reference evidence="2" key="1">
    <citation type="submission" date="2016-10" db="EMBL/GenBank/DDBJ databases">
        <authorList>
            <person name="Varghese N."/>
            <person name="Submissions S."/>
        </authorList>
    </citation>
    <scope>NUCLEOTIDE SEQUENCE [LARGE SCALE GENOMIC DNA]</scope>
    <source>
        <strain evidence="2">ES.061</strain>
    </source>
</reference>
<dbReference type="EMBL" id="FNSL01000001">
    <property type="protein sequence ID" value="SEB43060.1"/>
    <property type="molecule type" value="Genomic_DNA"/>
</dbReference>
<evidence type="ECO:0000313" key="2">
    <source>
        <dbReference type="Proteomes" id="UP000199064"/>
    </source>
</evidence>
<proteinExistence type="predicted"/>
<dbReference type="Proteomes" id="UP000199064">
    <property type="component" value="Unassembled WGS sequence"/>
</dbReference>
<name>A0A1H4J9S1_9HYPH</name>
<dbReference type="RefSeq" id="WP_090327393.1">
    <property type="nucleotide sequence ID" value="NZ_FNSL01000001.1"/>
</dbReference>